<dbReference type="HOGENOM" id="CLU_1255473_0_0_4"/>
<gene>
    <name evidence="1" type="ORF">SCD_n02836</name>
</gene>
<reference evidence="1 2" key="1">
    <citation type="journal article" date="2012" name="Appl. Environ. Microbiol.">
        <title>Draft genome sequence of a psychrotolerant sulfur-oxidizing bacterium, Sulfuricella denitrificans skB26, and proteomic insights into cold adaptation.</title>
        <authorList>
            <person name="Watanabe T."/>
            <person name="Kojima H."/>
            <person name="Fukui M."/>
        </authorList>
    </citation>
    <scope>NUCLEOTIDE SEQUENCE [LARGE SCALE GENOMIC DNA]</scope>
    <source>
        <strain evidence="2">skB26</strain>
    </source>
</reference>
<organism evidence="1 2">
    <name type="scientific">Sulfuricella denitrificans (strain DSM 22764 / NBRC 105220 / skB26)</name>
    <dbReference type="NCBI Taxonomy" id="1163617"/>
    <lineage>
        <taxon>Bacteria</taxon>
        <taxon>Pseudomonadati</taxon>
        <taxon>Pseudomonadota</taxon>
        <taxon>Betaproteobacteria</taxon>
        <taxon>Nitrosomonadales</taxon>
        <taxon>Sulfuricellaceae</taxon>
        <taxon>Sulfuricella</taxon>
    </lineage>
</organism>
<dbReference type="KEGG" id="sdr:SCD_n02836"/>
<evidence type="ECO:0000313" key="2">
    <source>
        <dbReference type="Proteomes" id="UP000015559"/>
    </source>
</evidence>
<dbReference type="Proteomes" id="UP000015559">
    <property type="component" value="Chromosome"/>
</dbReference>
<dbReference type="eggNOG" id="ENOG5033S9B">
    <property type="taxonomic scope" value="Bacteria"/>
</dbReference>
<dbReference type="RefSeq" id="WP_009207404.1">
    <property type="nucleotide sequence ID" value="NC_022357.1"/>
</dbReference>
<keyword evidence="2" id="KW-1185">Reference proteome</keyword>
<proteinExistence type="predicted"/>
<dbReference type="EMBL" id="AP013066">
    <property type="protein sequence ID" value="BAN36635.1"/>
    <property type="molecule type" value="Genomic_DNA"/>
</dbReference>
<dbReference type="STRING" id="1163617.SCD_n02836"/>
<protein>
    <submittedName>
        <fullName evidence="1">Uncharacterized protein</fullName>
    </submittedName>
</protein>
<dbReference type="AlphaFoldDB" id="S6ABB3"/>
<accession>S6ABB3</accession>
<sequence>MTKKPIRTLRSVDSSQTLPDEDDKTLYVIHEAIIGTFGLPPDKMFVSIKGDPTLRETASLRPRQESRIDLEAGKVLETCEWLLRKTGCFSIYVGFNSSEVRTESVFNPFNYEIHDAIALIQPGYVERHFVKVPYQKKLKIIGNVRNLVQTGPLREYLPPHWRTLMDRQREEWKPMAKKDIKQVVQSLNRLRGIEGFYLRNAAISLSQGIVCASFNCDGTYIVAAEYFPQFVEENTP</sequence>
<evidence type="ECO:0000313" key="1">
    <source>
        <dbReference type="EMBL" id="BAN36635.1"/>
    </source>
</evidence>
<name>S6ABB3_SULDS</name>